<dbReference type="Proteomes" id="UP000009081">
    <property type="component" value="Plasmid megaplasmid"/>
</dbReference>
<reference evidence="1 2" key="1">
    <citation type="journal article" date="2009" name="PLoS ONE">
        <title>Methylobacterium genome sequences: a reference blueprint to investigate microbial metabolism of C1 compounds from natural and industrial sources.</title>
        <authorList>
            <person name="Vuilleumier S."/>
            <person name="Chistoserdova L."/>
            <person name="Lee M.-C."/>
            <person name="Bringel F."/>
            <person name="Lajus A."/>
            <person name="Zhou Y."/>
            <person name="Gourion B."/>
            <person name="Barbe V."/>
            <person name="Chang J."/>
            <person name="Cruveiller S."/>
            <person name="Dossat C."/>
            <person name="Gillett W."/>
            <person name="Gruffaz C."/>
            <person name="Haugen E."/>
            <person name="Hourcade E."/>
            <person name="Levy R."/>
            <person name="Mangenot S."/>
            <person name="Muller E."/>
            <person name="Nadalig T."/>
            <person name="Pagni M."/>
            <person name="Penny C."/>
            <person name="Peyraud R."/>
            <person name="Robinson D.G."/>
            <person name="Roche D."/>
            <person name="Rouy Z."/>
            <person name="Saenampechek C."/>
            <person name="Salvignol G."/>
            <person name="Vallenet D."/>
            <person name="Wu Z."/>
            <person name="Marx C.J."/>
            <person name="Vorholt J.A."/>
            <person name="Olson M.V."/>
            <person name="Kaul R."/>
            <person name="Weissenbach J."/>
            <person name="Medigue C."/>
            <person name="Lidstrom M.E."/>
        </authorList>
    </citation>
    <scope>NUCLEOTIDE SEQUENCE [LARGE SCALE GENOMIC DNA]</scope>
    <source>
        <strain evidence="2">ATCC 14718 / DSM 1338 / JCM 2805 / NCIMB 9133 / AM1</strain>
    </source>
</reference>
<evidence type="ECO:0000313" key="1">
    <source>
        <dbReference type="EMBL" id="ACS44106.1"/>
    </source>
</evidence>
<dbReference type="RefSeq" id="WP_003604208.1">
    <property type="nucleotide sequence ID" value="NC_012811.1"/>
</dbReference>
<dbReference type="KEGG" id="mea:Mex_2p1368"/>
<organism evidence="1 2">
    <name type="scientific">Methylorubrum extorquens (strain ATCC 14718 / DSM 1338 / JCM 2805 / NCIMB 9133 / AM1)</name>
    <name type="common">Methylobacterium extorquens</name>
    <dbReference type="NCBI Taxonomy" id="272630"/>
    <lineage>
        <taxon>Bacteria</taxon>
        <taxon>Pseudomonadati</taxon>
        <taxon>Pseudomonadota</taxon>
        <taxon>Alphaproteobacteria</taxon>
        <taxon>Hyphomicrobiales</taxon>
        <taxon>Methylobacteriaceae</taxon>
        <taxon>Methylorubrum</taxon>
    </lineage>
</organism>
<geneLocation type="plasmid" evidence="1 2">
    <name>megaplasmid</name>
</geneLocation>
<proteinExistence type="predicted"/>
<dbReference type="HOGENOM" id="CLU_1364887_0_0_5"/>
<dbReference type="AlphaFoldDB" id="C5B6M4"/>
<keyword evidence="1" id="KW-0614">Plasmid</keyword>
<evidence type="ECO:0000313" key="2">
    <source>
        <dbReference type="Proteomes" id="UP000009081"/>
    </source>
</evidence>
<dbReference type="EMBL" id="CP001511">
    <property type="protein sequence ID" value="ACS44106.1"/>
    <property type="molecule type" value="Genomic_DNA"/>
</dbReference>
<sequence>MREVLEAPAGAIVLSERDEENLDHLTRAVLFRVDPAVIGLVCRRGGPRPGEDWLEASRVLAKTKRSYDLLPKLMHVVGEAAPALAIYRWQLVAAPSAADVLDGRRAVDPASPSILGEAAALAYALADRALLDHGERIPSFEAFAMTVERDLPFRAGALACHMAAALIDLRETLDGVLGWEAMEEKMRAGLRRFAASRATA</sequence>
<gene>
    <name evidence="1" type="ordered locus">MexAM1_META2p1368</name>
</gene>
<accession>C5B6M4</accession>
<keyword evidence="2" id="KW-1185">Reference proteome</keyword>
<protein>
    <submittedName>
        <fullName evidence="1">Uncharacterized protein</fullName>
    </submittedName>
</protein>
<name>C5B6M4_METEA</name>